<evidence type="ECO:0000256" key="2">
    <source>
        <dbReference type="ARBA" id="ARBA00022448"/>
    </source>
</evidence>
<dbReference type="OrthoDB" id="435980at2759"/>
<dbReference type="Pfam" id="PF01545">
    <property type="entry name" value="Cation_efflux"/>
    <property type="match status" value="1"/>
</dbReference>
<evidence type="ECO:0000313" key="10">
    <source>
        <dbReference type="Proteomes" id="UP000009170"/>
    </source>
</evidence>
<comment type="subcellular location">
    <subcellularLocation>
        <location evidence="1">Membrane</location>
        <topology evidence="1">Multi-pass membrane protein</topology>
    </subcellularLocation>
</comment>
<sequence>MSRVIRRVTALAGVALSNAPRHGGARALTSALVSARRLNDRDRSTVFDDKSSFSASFTTLSSPFAVSWTPRDAEESSKRDGGARATIYGVRGMRMSAHAEAAAGHERSGSTSDGAHASDTSTSASEYDETVPRGAKAEALDSANDGRALKAVHTAIGCNAAILVCKMGAYGVSGSPSMLAESIHSVADIVNQVLLQVGITNSNKKPDAKFNYGYRRERFVYSLISAVGIFFLGAGFSVMHGVHGLMDPMPTENLWVAISVLSASAALEGYSLKVAYEALRDNARAQDMTLTEFIKSGKDPTSLAVFAEDTAAVLGCGIATTALLACYATGNPMYDSMGSIAVGGLLGATALYLINSNRLLLLGRSLGEDKMDVITAHMRRDPVVEEVYFAKSEELGAGAYRFAVEVEFSGKKIVERYLAKHQRRMALHSKFSAANDPKALDAALVQYGEDIVQAVGDEVDRLEKEIVEIEPSIHYVDIETN</sequence>
<dbReference type="GO" id="GO:0008324">
    <property type="term" value="F:monoatomic cation transmembrane transporter activity"/>
    <property type="evidence" value="ECO:0007669"/>
    <property type="project" value="InterPro"/>
</dbReference>
<feature type="transmembrane region" description="Helical" evidence="7">
    <location>
        <begin position="311"/>
        <end position="330"/>
    </location>
</feature>
<dbReference type="GO" id="GO:0006882">
    <property type="term" value="P:intracellular zinc ion homeostasis"/>
    <property type="evidence" value="ECO:0007669"/>
    <property type="project" value="TreeGrafter"/>
</dbReference>
<proteinExistence type="predicted"/>
<dbReference type="NCBIfam" id="TIGR01297">
    <property type="entry name" value="CDF"/>
    <property type="match status" value="1"/>
</dbReference>
<keyword evidence="10" id="KW-1185">Reference proteome</keyword>
<evidence type="ECO:0000256" key="6">
    <source>
        <dbReference type="SAM" id="MobiDB-lite"/>
    </source>
</evidence>
<accession>Q01GU4</accession>
<feature type="transmembrane region" description="Helical" evidence="7">
    <location>
        <begin position="219"/>
        <end position="242"/>
    </location>
</feature>
<feature type="region of interest" description="Disordered" evidence="6">
    <location>
        <begin position="98"/>
        <end position="132"/>
    </location>
</feature>
<gene>
    <name evidence="9" type="ORF">OT_ostta01g01380</name>
</gene>
<evidence type="ECO:0000313" key="9">
    <source>
        <dbReference type="EMBL" id="CAL50050.1"/>
    </source>
</evidence>
<feature type="domain" description="Cation efflux protein transmembrane" evidence="8">
    <location>
        <begin position="154"/>
        <end position="362"/>
    </location>
</feature>
<evidence type="ECO:0000256" key="3">
    <source>
        <dbReference type="ARBA" id="ARBA00022692"/>
    </source>
</evidence>
<keyword evidence="3 7" id="KW-0812">Transmembrane</keyword>
<reference evidence="9 10" key="2">
    <citation type="journal article" date="2014" name="BMC Genomics">
        <title>An improved genome of the model marine alga Ostreococcus tauri unfolds by assessing Illumina de novo assemblies.</title>
        <authorList>
            <person name="Blanc-Mathieu R."/>
            <person name="Verhelst B."/>
            <person name="Derelle E."/>
            <person name="Rombauts S."/>
            <person name="Bouget F.Y."/>
            <person name="Carre I."/>
            <person name="Chateau A."/>
            <person name="Eyre-Walker A."/>
            <person name="Grimsley N."/>
            <person name="Moreau H."/>
            <person name="Piegu B."/>
            <person name="Rivals E."/>
            <person name="Schackwitz W."/>
            <person name="Van de Peer Y."/>
            <person name="Piganeau G."/>
        </authorList>
    </citation>
    <scope>NUCLEOTIDE SEQUENCE [LARGE SCALE GENOMIC DNA]</scope>
    <source>
        <strain evidence="10">OTTH 0595 / CCAP 157/2 / RCC745</strain>
    </source>
</reference>
<dbReference type="EMBL" id="CAID01000001">
    <property type="protein sequence ID" value="CAL50050.1"/>
    <property type="molecule type" value="Genomic_DNA"/>
</dbReference>
<feature type="transmembrane region" description="Helical" evidence="7">
    <location>
        <begin position="336"/>
        <end position="354"/>
    </location>
</feature>
<dbReference type="GO" id="GO:0006829">
    <property type="term" value="P:zinc ion transport"/>
    <property type="evidence" value="ECO:0007669"/>
    <property type="project" value="InterPro"/>
</dbReference>
<dbReference type="InterPro" id="IPR040177">
    <property type="entry name" value="SLC30A9"/>
</dbReference>
<dbReference type="KEGG" id="ota:OT_ostta01g01380"/>
<dbReference type="PANTHER" id="PTHR13414:SF9">
    <property type="entry name" value="PROTON-COUPLED ZINC ANTIPORTER SLC30A9, MITOCHONDRIAL"/>
    <property type="match status" value="1"/>
</dbReference>
<dbReference type="Proteomes" id="UP000009170">
    <property type="component" value="Unassembled WGS sequence"/>
</dbReference>
<dbReference type="GO" id="GO:0016020">
    <property type="term" value="C:membrane"/>
    <property type="evidence" value="ECO:0007669"/>
    <property type="project" value="UniProtKB-SubCell"/>
</dbReference>
<name>Q01GU4_OSTTA</name>
<dbReference type="InParanoid" id="Q01GU4"/>
<evidence type="ECO:0000256" key="1">
    <source>
        <dbReference type="ARBA" id="ARBA00004141"/>
    </source>
</evidence>
<comment type="caution">
    <text evidence="9">The sequence shown here is derived from an EMBL/GenBank/DDBJ whole genome shotgun (WGS) entry which is preliminary data.</text>
</comment>
<dbReference type="InterPro" id="IPR058533">
    <property type="entry name" value="Cation_efflux_TM"/>
</dbReference>
<evidence type="ECO:0000259" key="8">
    <source>
        <dbReference type="Pfam" id="PF01545"/>
    </source>
</evidence>
<dbReference type="InterPro" id="IPR002524">
    <property type="entry name" value="Cation_efflux"/>
</dbReference>
<dbReference type="OMA" id="GIQNLWT"/>
<dbReference type="RefSeq" id="XP_003074198.1">
    <property type="nucleotide sequence ID" value="XM_003074152.1"/>
</dbReference>
<feature type="compositionally biased region" description="Polar residues" evidence="6">
    <location>
        <begin position="109"/>
        <end position="125"/>
    </location>
</feature>
<keyword evidence="2" id="KW-0813">Transport</keyword>
<dbReference type="STRING" id="70448.Q01GU4"/>
<feature type="transmembrane region" description="Helical" evidence="7">
    <location>
        <begin position="254"/>
        <end position="276"/>
    </location>
</feature>
<dbReference type="FunCoup" id="Q01GU4">
    <property type="interactions" value="1008"/>
</dbReference>
<reference evidence="10" key="1">
    <citation type="journal article" date="2006" name="Proc. Natl. Acad. Sci. U.S.A.">
        <title>Genome analysis of the smallest free-living eukaryote Ostreococcus tauri unveils many unique features.</title>
        <authorList>
            <person name="Derelle E."/>
            <person name="Ferraz C."/>
            <person name="Rombauts S."/>
            <person name="Rouze P."/>
            <person name="Worden A.Z."/>
            <person name="Robbens S."/>
            <person name="Partensky F."/>
            <person name="Degroeve S."/>
            <person name="Echeynie S."/>
            <person name="Cooke R."/>
            <person name="Saeys Y."/>
            <person name="Wuyts J."/>
            <person name="Jabbari K."/>
            <person name="Bowler C."/>
            <person name="Panaud O."/>
            <person name="Piegu B."/>
            <person name="Ball S.G."/>
            <person name="Ral J.-P."/>
            <person name="Bouget F.-Y."/>
            <person name="Piganeau G."/>
            <person name="De Baets B."/>
            <person name="Picard A."/>
            <person name="Delseny M."/>
            <person name="Demaille J."/>
            <person name="Van de Peer Y."/>
            <person name="Moreau H."/>
        </authorList>
    </citation>
    <scope>NUCLEOTIDE SEQUENCE [LARGE SCALE GENOMIC DNA]</scope>
    <source>
        <strain evidence="10">OTTH 0595 / CCAP 157/2 / RCC745</strain>
    </source>
</reference>
<protein>
    <submittedName>
        <fullName evidence="9">Cation efflux protein</fullName>
    </submittedName>
</protein>
<evidence type="ECO:0000256" key="4">
    <source>
        <dbReference type="ARBA" id="ARBA00022989"/>
    </source>
</evidence>
<evidence type="ECO:0000256" key="5">
    <source>
        <dbReference type="ARBA" id="ARBA00023136"/>
    </source>
</evidence>
<dbReference type="PANTHER" id="PTHR13414">
    <property type="entry name" value="HUEL-CATION TRANSPORTER"/>
    <property type="match status" value="1"/>
</dbReference>
<organism evidence="9 10">
    <name type="scientific">Ostreococcus tauri</name>
    <name type="common">Marine green alga</name>
    <dbReference type="NCBI Taxonomy" id="70448"/>
    <lineage>
        <taxon>Eukaryota</taxon>
        <taxon>Viridiplantae</taxon>
        <taxon>Chlorophyta</taxon>
        <taxon>Mamiellophyceae</taxon>
        <taxon>Mamiellales</taxon>
        <taxon>Bathycoccaceae</taxon>
        <taxon>Ostreococcus</taxon>
    </lineage>
</organism>
<dbReference type="Gene3D" id="1.20.1510.10">
    <property type="entry name" value="Cation efflux protein transmembrane domain"/>
    <property type="match status" value="1"/>
</dbReference>
<keyword evidence="5 7" id="KW-0472">Membrane</keyword>
<dbReference type="AlphaFoldDB" id="Q01GU4"/>
<keyword evidence="4 7" id="KW-1133">Transmembrane helix</keyword>
<dbReference type="InterPro" id="IPR027469">
    <property type="entry name" value="Cation_efflux_TMD_sf"/>
</dbReference>
<dbReference type="GeneID" id="9832451"/>
<dbReference type="GO" id="GO:0005783">
    <property type="term" value="C:endoplasmic reticulum"/>
    <property type="evidence" value="ECO:0007669"/>
    <property type="project" value="TreeGrafter"/>
</dbReference>
<dbReference type="SUPFAM" id="SSF161111">
    <property type="entry name" value="Cation efflux protein transmembrane domain-like"/>
    <property type="match status" value="1"/>
</dbReference>
<evidence type="ECO:0000256" key="7">
    <source>
        <dbReference type="SAM" id="Phobius"/>
    </source>
</evidence>